<dbReference type="Pfam" id="PF00356">
    <property type="entry name" value="LacI"/>
    <property type="match status" value="1"/>
</dbReference>
<evidence type="ECO:0000256" key="3">
    <source>
        <dbReference type="ARBA" id="ARBA00023163"/>
    </source>
</evidence>
<name>A0A411YC02_9ACTN</name>
<dbReference type="GO" id="GO:0003700">
    <property type="term" value="F:DNA-binding transcription factor activity"/>
    <property type="evidence" value="ECO:0007669"/>
    <property type="project" value="TreeGrafter"/>
</dbReference>
<dbReference type="OrthoDB" id="4268837at2"/>
<dbReference type="AlphaFoldDB" id="A0A411YC02"/>
<dbReference type="EMBL" id="CP036402">
    <property type="protein sequence ID" value="QBI18761.1"/>
    <property type="molecule type" value="Genomic_DNA"/>
</dbReference>
<evidence type="ECO:0000256" key="2">
    <source>
        <dbReference type="ARBA" id="ARBA00023125"/>
    </source>
</evidence>
<keyword evidence="6" id="KW-1185">Reference proteome</keyword>
<feature type="domain" description="HTH lacI-type" evidence="4">
    <location>
        <begin position="10"/>
        <end position="64"/>
    </location>
</feature>
<evidence type="ECO:0000256" key="1">
    <source>
        <dbReference type="ARBA" id="ARBA00023015"/>
    </source>
</evidence>
<accession>A0A411YC02</accession>
<dbReference type="InterPro" id="IPR028082">
    <property type="entry name" value="Peripla_BP_I"/>
</dbReference>
<gene>
    <name evidence="5" type="ORF">ER308_03815</name>
</gene>
<evidence type="ECO:0000259" key="4">
    <source>
        <dbReference type="PROSITE" id="PS50932"/>
    </source>
</evidence>
<dbReference type="InterPro" id="IPR000843">
    <property type="entry name" value="HTH_LacI"/>
</dbReference>
<reference evidence="5 6" key="1">
    <citation type="submission" date="2019-01" db="EMBL/GenBank/DDBJ databases">
        <title>Egibacter rhizosphaerae EGI 80759T.</title>
        <authorList>
            <person name="Chen D.-D."/>
            <person name="Tian Y."/>
            <person name="Jiao J.-Y."/>
            <person name="Zhang X.-T."/>
            <person name="Zhang Y.-G."/>
            <person name="Zhang Y."/>
            <person name="Xiao M."/>
            <person name="Shu W.-S."/>
            <person name="Li W.-J."/>
        </authorList>
    </citation>
    <scope>NUCLEOTIDE SEQUENCE [LARGE SCALE GENOMIC DNA]</scope>
    <source>
        <strain evidence="5 6">EGI 80759</strain>
    </source>
</reference>
<dbReference type="InterPro" id="IPR010982">
    <property type="entry name" value="Lambda_DNA-bd_dom_sf"/>
</dbReference>
<dbReference type="Gene3D" id="3.40.50.2300">
    <property type="match status" value="2"/>
</dbReference>
<dbReference type="CDD" id="cd06267">
    <property type="entry name" value="PBP1_LacI_sugar_binding-like"/>
    <property type="match status" value="1"/>
</dbReference>
<evidence type="ECO:0000313" key="6">
    <source>
        <dbReference type="Proteomes" id="UP000291469"/>
    </source>
</evidence>
<keyword evidence="3" id="KW-0804">Transcription</keyword>
<dbReference type="CDD" id="cd01392">
    <property type="entry name" value="HTH_LacI"/>
    <property type="match status" value="1"/>
</dbReference>
<dbReference type="Proteomes" id="UP000291469">
    <property type="component" value="Chromosome"/>
</dbReference>
<dbReference type="PANTHER" id="PTHR30146:SF109">
    <property type="entry name" value="HTH-TYPE TRANSCRIPTIONAL REGULATOR GALS"/>
    <property type="match status" value="1"/>
</dbReference>
<sequence length="336" mass="35450">MRGGNAGRRPTLRDIADAVGVSTALVSFALNDRAGVSAETKAQILAEASRLGYRTDPVARALRTGQSRLFGVVVRNLQNPYFLDVVGGMQEAAVAAGAGIVVADADYSANLEAHHVETFAAYRFDGLAVAPVGTGAAIAQWQDLRPDVPAVVLNASVPGLDDVARVSPDNATAVRLAVEHLAQLGHRRLGFLTAPAELMADYDRLEAFLALTAERDLESRPIETPLNLRAVHDLVGRALVGSEAPSAFITNSDFTAHAVYTAVRQQGLRVGHDVSVVGHDDLATSELLDPPLTTIQLDVRALGRAAFARLWGAGSSRTHLEPVRLVARGSTGPPPS</sequence>
<keyword evidence="2" id="KW-0238">DNA-binding</keyword>
<organism evidence="5 6">
    <name type="scientific">Egibacter rhizosphaerae</name>
    <dbReference type="NCBI Taxonomy" id="1670831"/>
    <lineage>
        <taxon>Bacteria</taxon>
        <taxon>Bacillati</taxon>
        <taxon>Actinomycetota</taxon>
        <taxon>Nitriliruptoria</taxon>
        <taxon>Egibacterales</taxon>
        <taxon>Egibacteraceae</taxon>
        <taxon>Egibacter</taxon>
    </lineage>
</organism>
<dbReference type="KEGG" id="erz:ER308_03815"/>
<proteinExistence type="predicted"/>
<dbReference type="Gene3D" id="1.10.260.40">
    <property type="entry name" value="lambda repressor-like DNA-binding domains"/>
    <property type="match status" value="1"/>
</dbReference>
<dbReference type="PANTHER" id="PTHR30146">
    <property type="entry name" value="LACI-RELATED TRANSCRIPTIONAL REPRESSOR"/>
    <property type="match status" value="1"/>
</dbReference>
<evidence type="ECO:0000313" key="5">
    <source>
        <dbReference type="EMBL" id="QBI18761.1"/>
    </source>
</evidence>
<dbReference type="InterPro" id="IPR046335">
    <property type="entry name" value="LacI/GalR-like_sensor"/>
</dbReference>
<dbReference type="PROSITE" id="PS50932">
    <property type="entry name" value="HTH_LACI_2"/>
    <property type="match status" value="1"/>
</dbReference>
<dbReference type="Pfam" id="PF13377">
    <property type="entry name" value="Peripla_BP_3"/>
    <property type="match status" value="1"/>
</dbReference>
<dbReference type="SMART" id="SM00354">
    <property type="entry name" value="HTH_LACI"/>
    <property type="match status" value="1"/>
</dbReference>
<keyword evidence="1" id="KW-0805">Transcription regulation</keyword>
<dbReference type="GO" id="GO:0000976">
    <property type="term" value="F:transcription cis-regulatory region binding"/>
    <property type="evidence" value="ECO:0007669"/>
    <property type="project" value="TreeGrafter"/>
</dbReference>
<dbReference type="SUPFAM" id="SSF47413">
    <property type="entry name" value="lambda repressor-like DNA-binding domains"/>
    <property type="match status" value="1"/>
</dbReference>
<protein>
    <submittedName>
        <fullName evidence="5">LacI family transcriptional regulator</fullName>
    </submittedName>
</protein>
<dbReference type="RefSeq" id="WP_131153758.1">
    <property type="nucleotide sequence ID" value="NZ_CP036402.1"/>
</dbReference>
<dbReference type="SUPFAM" id="SSF53822">
    <property type="entry name" value="Periplasmic binding protein-like I"/>
    <property type="match status" value="1"/>
</dbReference>